<gene>
    <name evidence="2" type="ORF">DFH08DRAFT_804646</name>
</gene>
<evidence type="ECO:0000313" key="2">
    <source>
        <dbReference type="EMBL" id="KAJ7353065.1"/>
    </source>
</evidence>
<feature type="compositionally biased region" description="Basic and acidic residues" evidence="1">
    <location>
        <begin position="183"/>
        <end position="218"/>
    </location>
</feature>
<dbReference type="AlphaFoldDB" id="A0AAD7A9N3"/>
<feature type="compositionally biased region" description="Basic and acidic residues" evidence="1">
    <location>
        <begin position="19"/>
        <end position="30"/>
    </location>
</feature>
<protein>
    <submittedName>
        <fullName evidence="2">Uncharacterized protein</fullName>
    </submittedName>
</protein>
<evidence type="ECO:0000256" key="1">
    <source>
        <dbReference type="SAM" id="MobiDB-lite"/>
    </source>
</evidence>
<proteinExistence type="predicted"/>
<accession>A0AAD7A9N3</accession>
<sequence length="258" mass="29567">MRYSSLQCAERWLSDYEREKTVKKKDETGKSGRTPPGSTRRGCYDARAEGPGPLWVMRRAPMGLLGSARALRRLVGVQAKRYARAFELRWGPVLKRNYNESITGTMHFNRTMRAGGPIKGNQKRNDANAEILDNAGRGQMPLARETSTIPGWNECDPIPPNRTNVEESRLESRDRSPIQLLTKDQRQGTREHPRDKYQEKEKAAKETRRRETTRKDPVPPHLLPVIHPPTSANRVRPREAQSKMIVEHAEGEVEREKQ</sequence>
<name>A0AAD7A9N3_9AGAR</name>
<feature type="compositionally biased region" description="Basic and acidic residues" evidence="1">
    <location>
        <begin position="236"/>
        <end position="258"/>
    </location>
</feature>
<organism evidence="2 3">
    <name type="scientific">Mycena albidolilacea</name>
    <dbReference type="NCBI Taxonomy" id="1033008"/>
    <lineage>
        <taxon>Eukaryota</taxon>
        <taxon>Fungi</taxon>
        <taxon>Dikarya</taxon>
        <taxon>Basidiomycota</taxon>
        <taxon>Agaricomycotina</taxon>
        <taxon>Agaricomycetes</taxon>
        <taxon>Agaricomycetidae</taxon>
        <taxon>Agaricales</taxon>
        <taxon>Marasmiineae</taxon>
        <taxon>Mycenaceae</taxon>
        <taxon>Mycena</taxon>
    </lineage>
</organism>
<dbReference type="Proteomes" id="UP001218218">
    <property type="component" value="Unassembled WGS sequence"/>
</dbReference>
<comment type="caution">
    <text evidence="2">The sequence shown here is derived from an EMBL/GenBank/DDBJ whole genome shotgun (WGS) entry which is preliminary data.</text>
</comment>
<reference evidence="2" key="1">
    <citation type="submission" date="2023-03" db="EMBL/GenBank/DDBJ databases">
        <title>Massive genome expansion in bonnet fungi (Mycena s.s.) driven by repeated elements and novel gene families across ecological guilds.</title>
        <authorList>
            <consortium name="Lawrence Berkeley National Laboratory"/>
            <person name="Harder C.B."/>
            <person name="Miyauchi S."/>
            <person name="Viragh M."/>
            <person name="Kuo A."/>
            <person name="Thoen E."/>
            <person name="Andreopoulos B."/>
            <person name="Lu D."/>
            <person name="Skrede I."/>
            <person name="Drula E."/>
            <person name="Henrissat B."/>
            <person name="Morin E."/>
            <person name="Kohler A."/>
            <person name="Barry K."/>
            <person name="LaButti K."/>
            <person name="Morin E."/>
            <person name="Salamov A."/>
            <person name="Lipzen A."/>
            <person name="Mereny Z."/>
            <person name="Hegedus B."/>
            <person name="Baldrian P."/>
            <person name="Stursova M."/>
            <person name="Weitz H."/>
            <person name="Taylor A."/>
            <person name="Grigoriev I.V."/>
            <person name="Nagy L.G."/>
            <person name="Martin F."/>
            <person name="Kauserud H."/>
        </authorList>
    </citation>
    <scope>NUCLEOTIDE SEQUENCE</scope>
    <source>
        <strain evidence="2">CBHHK002</strain>
    </source>
</reference>
<evidence type="ECO:0000313" key="3">
    <source>
        <dbReference type="Proteomes" id="UP001218218"/>
    </source>
</evidence>
<feature type="region of interest" description="Disordered" evidence="1">
    <location>
        <begin position="145"/>
        <end position="258"/>
    </location>
</feature>
<keyword evidence="3" id="KW-1185">Reference proteome</keyword>
<dbReference type="EMBL" id="JARIHO010000011">
    <property type="protein sequence ID" value="KAJ7353065.1"/>
    <property type="molecule type" value="Genomic_DNA"/>
</dbReference>
<feature type="compositionally biased region" description="Basic and acidic residues" evidence="1">
    <location>
        <begin position="164"/>
        <end position="176"/>
    </location>
</feature>
<feature type="region of interest" description="Disordered" evidence="1">
    <location>
        <begin position="19"/>
        <end position="45"/>
    </location>
</feature>